<protein>
    <submittedName>
        <fullName evidence="3">Uncharacterized protein</fullName>
    </submittedName>
</protein>
<reference evidence="3 4" key="1">
    <citation type="submission" date="2024-01" db="EMBL/GenBank/DDBJ databases">
        <title>The genomes of 5 underutilized Papilionoideae crops provide insights into root nodulation and disease resistanc.</title>
        <authorList>
            <person name="Jiang F."/>
        </authorList>
    </citation>
    <scope>NUCLEOTIDE SEQUENCE [LARGE SCALE GENOMIC DNA]</scope>
    <source>
        <strain evidence="3">LVBAO_FW01</strain>
        <tissue evidence="3">Leaves</tissue>
    </source>
</reference>
<feature type="domain" description="At1g61320/AtMIF1 LRR" evidence="2">
    <location>
        <begin position="170"/>
        <end position="407"/>
    </location>
</feature>
<sequence>MIMQHATSRDYKQKRAKANNEEDYDDLINFPDGIPVAILSKLPINDAARTSILSRKWRYLWTYFSGTLEFDGSPIMKDMKKYIKKGSGRHLQMAMEIMYDAERKTYTSWINELLISLKSSTLEGLKFWFHVGTGCDIDKWVHFAIQKKVQKLELYFGQSFEYVLPLHLFKLAKFNSLRVLCLKFITVTKEMLEYLLCCCPLLETLSLVNSGVPKTMKVSGSSLKLKCLELVRCWELIKLEIFAENLVSFKYYGSHLDTEFKSVPSLVEATFGGSFVEFIRESFLPQIKVLKLDITQNVPEVIYWLSQLPKLNNLKHLELVACVDDGTTLCACALLLKASPSLWKFTLKMLNTKPTFRTERKFTMECQYNLKELEFVGFCGASCEVELVMHMLENAVELQKITIDTRLPNKPKLRPLGEHFKTWDHEENRKRATELKEKIPPWIEFVCH</sequence>
<dbReference type="InterPro" id="IPR053781">
    <property type="entry name" value="F-box_AtFBL13-like"/>
</dbReference>
<evidence type="ECO:0000313" key="3">
    <source>
        <dbReference type="EMBL" id="KAK7330608.1"/>
    </source>
</evidence>
<evidence type="ECO:0000313" key="4">
    <source>
        <dbReference type="Proteomes" id="UP001367508"/>
    </source>
</evidence>
<dbReference type="InterPro" id="IPR001810">
    <property type="entry name" value="F-box_dom"/>
</dbReference>
<dbReference type="InterPro" id="IPR001589">
    <property type="entry name" value="Actinin_actin-bd_CS"/>
</dbReference>
<dbReference type="Proteomes" id="UP001367508">
    <property type="component" value="Unassembled WGS sequence"/>
</dbReference>
<proteinExistence type="predicted"/>
<dbReference type="PANTHER" id="PTHR34145:SF68">
    <property type="entry name" value="FBD DOMAIN-CONTAINING PROTEIN"/>
    <property type="match status" value="1"/>
</dbReference>
<evidence type="ECO:0000259" key="2">
    <source>
        <dbReference type="Pfam" id="PF23622"/>
    </source>
</evidence>
<feature type="domain" description="F-box" evidence="1">
    <location>
        <begin position="38"/>
        <end position="63"/>
    </location>
</feature>
<dbReference type="InterPro" id="IPR053772">
    <property type="entry name" value="At1g61320/At1g61330-like"/>
</dbReference>
<dbReference type="SUPFAM" id="SSF52047">
    <property type="entry name" value="RNI-like"/>
    <property type="match status" value="1"/>
</dbReference>
<dbReference type="SUPFAM" id="SSF81383">
    <property type="entry name" value="F-box domain"/>
    <property type="match status" value="1"/>
</dbReference>
<dbReference type="Pfam" id="PF00646">
    <property type="entry name" value="F-box"/>
    <property type="match status" value="1"/>
</dbReference>
<dbReference type="Pfam" id="PF23622">
    <property type="entry name" value="LRR_At1g61320_AtMIF1"/>
    <property type="match status" value="1"/>
</dbReference>
<dbReference type="InterPro" id="IPR036047">
    <property type="entry name" value="F-box-like_dom_sf"/>
</dbReference>
<comment type="caution">
    <text evidence="3">The sequence shown here is derived from an EMBL/GenBank/DDBJ whole genome shotgun (WGS) entry which is preliminary data.</text>
</comment>
<name>A0AAN9LC94_CANGL</name>
<dbReference type="EMBL" id="JAYMYQ010000005">
    <property type="protein sequence ID" value="KAK7330608.1"/>
    <property type="molecule type" value="Genomic_DNA"/>
</dbReference>
<dbReference type="Gene3D" id="3.80.10.10">
    <property type="entry name" value="Ribonuclease Inhibitor"/>
    <property type="match status" value="1"/>
</dbReference>
<dbReference type="PANTHER" id="PTHR34145">
    <property type="entry name" value="OS02G0105600 PROTEIN"/>
    <property type="match status" value="1"/>
</dbReference>
<organism evidence="3 4">
    <name type="scientific">Canavalia gladiata</name>
    <name type="common">Sword bean</name>
    <name type="synonym">Dolichos gladiatus</name>
    <dbReference type="NCBI Taxonomy" id="3824"/>
    <lineage>
        <taxon>Eukaryota</taxon>
        <taxon>Viridiplantae</taxon>
        <taxon>Streptophyta</taxon>
        <taxon>Embryophyta</taxon>
        <taxon>Tracheophyta</taxon>
        <taxon>Spermatophyta</taxon>
        <taxon>Magnoliopsida</taxon>
        <taxon>eudicotyledons</taxon>
        <taxon>Gunneridae</taxon>
        <taxon>Pentapetalae</taxon>
        <taxon>rosids</taxon>
        <taxon>fabids</taxon>
        <taxon>Fabales</taxon>
        <taxon>Fabaceae</taxon>
        <taxon>Papilionoideae</taxon>
        <taxon>50 kb inversion clade</taxon>
        <taxon>NPAAA clade</taxon>
        <taxon>indigoferoid/millettioid clade</taxon>
        <taxon>Phaseoleae</taxon>
        <taxon>Canavalia</taxon>
    </lineage>
</organism>
<dbReference type="InterPro" id="IPR055357">
    <property type="entry name" value="LRR_At1g61320_AtMIF1"/>
</dbReference>
<dbReference type="InterPro" id="IPR032675">
    <property type="entry name" value="LRR_dom_sf"/>
</dbReference>
<gene>
    <name evidence="3" type="ORF">VNO77_24806</name>
</gene>
<keyword evidence="4" id="KW-1185">Reference proteome</keyword>
<evidence type="ECO:0000259" key="1">
    <source>
        <dbReference type="Pfam" id="PF00646"/>
    </source>
</evidence>
<dbReference type="CDD" id="cd22160">
    <property type="entry name" value="F-box_AtFBL13-like"/>
    <property type="match status" value="1"/>
</dbReference>
<accession>A0AAN9LC94</accession>
<dbReference type="PROSITE" id="PS00019">
    <property type="entry name" value="ACTININ_1"/>
    <property type="match status" value="1"/>
</dbReference>
<dbReference type="AlphaFoldDB" id="A0AAN9LC94"/>